<evidence type="ECO:0000256" key="1">
    <source>
        <dbReference type="ARBA" id="ARBA00000198"/>
    </source>
</evidence>
<name>C8XA98_NAKMY</name>
<dbReference type="RefSeq" id="WP_015746179.1">
    <property type="nucleotide sequence ID" value="NC_013235.1"/>
</dbReference>
<protein>
    <recommendedName>
        <fullName evidence="3">2-amino-4-hydroxy-6-hydroxymethyldihydropteridine diphosphokinase</fullName>
        <ecNumber evidence="3">2.7.6.3</ecNumber>
    </recommendedName>
</protein>
<dbReference type="EC" id="2.7.6.3" evidence="3"/>
<dbReference type="Proteomes" id="UP000002218">
    <property type="component" value="Chromosome"/>
</dbReference>
<keyword evidence="4 10" id="KW-0808">Transferase</keyword>
<keyword evidence="5" id="KW-0547">Nucleotide-binding</keyword>
<evidence type="ECO:0000256" key="8">
    <source>
        <dbReference type="ARBA" id="ARBA00022909"/>
    </source>
</evidence>
<keyword evidence="8" id="KW-0289">Folate biosynthesis</keyword>
<dbReference type="SUPFAM" id="SSF55083">
    <property type="entry name" value="6-hydroxymethyl-7,8-dihydropterin pyrophosphokinase, HPPK"/>
    <property type="match status" value="1"/>
</dbReference>
<dbReference type="STRING" id="479431.Namu_0852"/>
<reference evidence="11" key="1">
    <citation type="submission" date="2009-09" db="EMBL/GenBank/DDBJ databases">
        <title>The complete genome of Nakamurella multipartita DSM 44233.</title>
        <authorList>
            <consortium name="US DOE Joint Genome Institute (JGI-PGF)"/>
            <person name="Lucas S."/>
            <person name="Copeland A."/>
            <person name="Lapidus A."/>
            <person name="Glavina del Rio T."/>
            <person name="Dalin E."/>
            <person name="Tice H."/>
            <person name="Bruce D."/>
            <person name="Goodwin L."/>
            <person name="Pitluck S."/>
            <person name="Kyrpides N."/>
            <person name="Mavromatis K."/>
            <person name="Ivanova N."/>
            <person name="Ovchinnikova G."/>
            <person name="Sims D."/>
            <person name="Meincke L."/>
            <person name="Brettin T."/>
            <person name="Detter J.C."/>
            <person name="Han C."/>
            <person name="Larimer F."/>
            <person name="Land M."/>
            <person name="Hauser L."/>
            <person name="Markowitz V."/>
            <person name="Cheng J.-F."/>
            <person name="Hugenholtz P."/>
            <person name="Woyke T."/>
            <person name="Wu D."/>
            <person name="Klenk H.-P."/>
            <person name="Eisen J.A."/>
        </authorList>
    </citation>
    <scope>NUCLEOTIDE SEQUENCE [LARGE SCALE GENOMIC DNA]</scope>
    <source>
        <strain evidence="11">ATCC 700099 / DSM 44233 / CIP 104796 / JCM 9543 / NBRC 105858 / Y-104</strain>
    </source>
</reference>
<gene>
    <name evidence="10" type="ordered locus">Namu_0852</name>
</gene>
<comment type="catalytic activity">
    <reaction evidence="1">
        <text>6-hydroxymethyl-7,8-dihydropterin + ATP = (7,8-dihydropterin-6-yl)methyl diphosphate + AMP + H(+)</text>
        <dbReference type="Rhea" id="RHEA:11412"/>
        <dbReference type="ChEBI" id="CHEBI:15378"/>
        <dbReference type="ChEBI" id="CHEBI:30616"/>
        <dbReference type="ChEBI" id="CHEBI:44841"/>
        <dbReference type="ChEBI" id="CHEBI:72950"/>
        <dbReference type="ChEBI" id="CHEBI:456215"/>
        <dbReference type="EC" id="2.7.6.3"/>
    </reaction>
</comment>
<dbReference type="HOGENOM" id="CLU_097916_0_0_11"/>
<dbReference type="InterPro" id="IPR035907">
    <property type="entry name" value="Hppk_sf"/>
</dbReference>
<proteinExistence type="predicted"/>
<keyword evidence="11" id="KW-1185">Reference proteome</keyword>
<evidence type="ECO:0000256" key="7">
    <source>
        <dbReference type="ARBA" id="ARBA00022840"/>
    </source>
</evidence>
<dbReference type="GO" id="GO:0016301">
    <property type="term" value="F:kinase activity"/>
    <property type="evidence" value="ECO:0007669"/>
    <property type="project" value="UniProtKB-KW"/>
</dbReference>
<dbReference type="UniPathway" id="UPA00077">
    <property type="reaction ID" value="UER00155"/>
</dbReference>
<comment type="pathway">
    <text evidence="2">Cofactor biosynthesis; tetrahydrofolate biosynthesis; 2-amino-4-hydroxy-6-hydroxymethyl-7,8-dihydropteridine diphosphate from 7,8-dihydroneopterin triphosphate: step 4/4.</text>
</comment>
<dbReference type="KEGG" id="nml:Namu_0852"/>
<dbReference type="GO" id="GO:0046656">
    <property type="term" value="P:folic acid biosynthetic process"/>
    <property type="evidence" value="ECO:0007669"/>
    <property type="project" value="UniProtKB-KW"/>
</dbReference>
<dbReference type="NCBIfam" id="TIGR01498">
    <property type="entry name" value="folK"/>
    <property type="match status" value="1"/>
</dbReference>
<dbReference type="FunCoup" id="C8XA98">
    <property type="interactions" value="163"/>
</dbReference>
<evidence type="ECO:0000256" key="4">
    <source>
        <dbReference type="ARBA" id="ARBA00022679"/>
    </source>
</evidence>
<keyword evidence="7" id="KW-0067">ATP-binding</keyword>
<evidence type="ECO:0000313" key="11">
    <source>
        <dbReference type="Proteomes" id="UP000002218"/>
    </source>
</evidence>
<dbReference type="GO" id="GO:0046654">
    <property type="term" value="P:tetrahydrofolate biosynthetic process"/>
    <property type="evidence" value="ECO:0007669"/>
    <property type="project" value="UniProtKB-UniPathway"/>
</dbReference>
<evidence type="ECO:0000256" key="3">
    <source>
        <dbReference type="ARBA" id="ARBA00013253"/>
    </source>
</evidence>
<dbReference type="OrthoDB" id="9808041at2"/>
<dbReference type="GO" id="GO:0005524">
    <property type="term" value="F:ATP binding"/>
    <property type="evidence" value="ECO:0007669"/>
    <property type="project" value="UniProtKB-KW"/>
</dbReference>
<evidence type="ECO:0000256" key="2">
    <source>
        <dbReference type="ARBA" id="ARBA00005051"/>
    </source>
</evidence>
<dbReference type="PANTHER" id="PTHR43071:SF1">
    <property type="entry name" value="2-AMINO-4-HYDROXY-6-HYDROXYMETHYLDIHYDROPTERIDINE PYROPHOSPHOKINASE"/>
    <property type="match status" value="1"/>
</dbReference>
<dbReference type="Gene3D" id="3.30.70.560">
    <property type="entry name" value="7,8-Dihydro-6-hydroxymethylpterin-pyrophosphokinase HPPK"/>
    <property type="match status" value="1"/>
</dbReference>
<dbReference type="EMBL" id="CP001737">
    <property type="protein sequence ID" value="ACV77263.1"/>
    <property type="molecule type" value="Genomic_DNA"/>
</dbReference>
<feature type="domain" description="7,8-dihydro-6-hydroxymethylpterin-pyrophosphokinase" evidence="9">
    <location>
        <begin position="5"/>
        <end position="134"/>
    </location>
</feature>
<reference evidence="10 11" key="2">
    <citation type="journal article" date="2010" name="Stand. Genomic Sci.">
        <title>Complete genome sequence of Nakamurella multipartita type strain (Y-104).</title>
        <authorList>
            <person name="Tice H."/>
            <person name="Mayilraj S."/>
            <person name="Sims D."/>
            <person name="Lapidus A."/>
            <person name="Nolan M."/>
            <person name="Lucas S."/>
            <person name="Glavina Del Rio T."/>
            <person name="Copeland A."/>
            <person name="Cheng J.F."/>
            <person name="Meincke L."/>
            <person name="Bruce D."/>
            <person name="Goodwin L."/>
            <person name="Pitluck S."/>
            <person name="Ivanova N."/>
            <person name="Mavromatis K."/>
            <person name="Ovchinnikova G."/>
            <person name="Pati A."/>
            <person name="Chen A."/>
            <person name="Palaniappan K."/>
            <person name="Land M."/>
            <person name="Hauser L."/>
            <person name="Chang Y.J."/>
            <person name="Jeffries C.D."/>
            <person name="Detter J.C."/>
            <person name="Brettin T."/>
            <person name="Rohde M."/>
            <person name="Goker M."/>
            <person name="Bristow J."/>
            <person name="Eisen J.A."/>
            <person name="Markowitz V."/>
            <person name="Hugenholtz P."/>
            <person name="Kyrpides N.C."/>
            <person name="Klenk H.P."/>
            <person name="Chen F."/>
        </authorList>
    </citation>
    <scope>NUCLEOTIDE SEQUENCE [LARGE SCALE GENOMIC DNA]</scope>
    <source>
        <strain evidence="11">ATCC 700099 / DSM 44233 / CIP 104796 / JCM 9543 / NBRC 105858 / Y-104</strain>
    </source>
</reference>
<organism evidence="10 11">
    <name type="scientific">Nakamurella multipartita (strain ATCC 700099 / DSM 44233 / CIP 104796 / JCM 9543 / NBRC 105858 / Y-104)</name>
    <name type="common">Microsphaera multipartita</name>
    <dbReference type="NCBI Taxonomy" id="479431"/>
    <lineage>
        <taxon>Bacteria</taxon>
        <taxon>Bacillati</taxon>
        <taxon>Actinomycetota</taxon>
        <taxon>Actinomycetes</taxon>
        <taxon>Nakamurellales</taxon>
        <taxon>Nakamurellaceae</taxon>
        <taxon>Nakamurella</taxon>
    </lineage>
</organism>
<dbReference type="PANTHER" id="PTHR43071">
    <property type="entry name" value="2-AMINO-4-HYDROXY-6-HYDROXYMETHYLDIHYDROPTERIDINE PYROPHOSPHOKINASE"/>
    <property type="match status" value="1"/>
</dbReference>
<evidence type="ECO:0000259" key="9">
    <source>
        <dbReference type="Pfam" id="PF01288"/>
    </source>
</evidence>
<dbReference type="CDD" id="cd00483">
    <property type="entry name" value="HPPK"/>
    <property type="match status" value="1"/>
</dbReference>
<evidence type="ECO:0000313" key="10">
    <source>
        <dbReference type="EMBL" id="ACV77263.1"/>
    </source>
</evidence>
<dbReference type="eggNOG" id="COG0801">
    <property type="taxonomic scope" value="Bacteria"/>
</dbReference>
<evidence type="ECO:0000256" key="5">
    <source>
        <dbReference type="ARBA" id="ARBA00022741"/>
    </source>
</evidence>
<keyword evidence="6 10" id="KW-0418">Kinase</keyword>
<sequence length="163" mass="17853">MSRAVLSLGSNVGDRTAHLQTAVNSLGRTVRAVSSIYRTPPWGGVPQPDYYNLVVIAEDDGNDAHAWWERCQALEQEAGRERTIRWGPRTLDADVIVVEVHGHAVISDEPELTLPHPRAAQRAFVLRPWAEIDPTAELPGAGAIADLLDRLDTSGIVRVGHVR</sequence>
<dbReference type="InterPro" id="IPR000550">
    <property type="entry name" value="Hppk"/>
</dbReference>
<evidence type="ECO:0000256" key="6">
    <source>
        <dbReference type="ARBA" id="ARBA00022777"/>
    </source>
</evidence>
<dbReference type="AlphaFoldDB" id="C8XA98"/>
<dbReference type="Pfam" id="PF01288">
    <property type="entry name" value="HPPK"/>
    <property type="match status" value="1"/>
</dbReference>
<dbReference type="InParanoid" id="C8XA98"/>
<dbReference type="GO" id="GO:0003848">
    <property type="term" value="F:2-amino-4-hydroxy-6-hydroxymethyldihydropteridine diphosphokinase activity"/>
    <property type="evidence" value="ECO:0007669"/>
    <property type="project" value="UniProtKB-EC"/>
</dbReference>
<accession>C8XA98</accession>